<protein>
    <recommendedName>
        <fullName evidence="5">F420-non-reducing hydrogenase iron-sulfur subunit D domain-containing protein</fullName>
    </recommendedName>
</protein>
<keyword evidence="4" id="KW-0411">Iron-sulfur</keyword>
<evidence type="ECO:0000256" key="1">
    <source>
        <dbReference type="ARBA" id="ARBA00022723"/>
    </source>
</evidence>
<evidence type="ECO:0000313" key="6">
    <source>
        <dbReference type="EMBL" id="GLI32844.1"/>
    </source>
</evidence>
<dbReference type="EMBL" id="BSDR01000001">
    <property type="protein sequence ID" value="GLI32844.1"/>
    <property type="molecule type" value="Genomic_DNA"/>
</dbReference>
<accession>A0A9W6D0Q1</accession>
<dbReference type="InterPro" id="IPR003813">
    <property type="entry name" value="MvhD/FlpD"/>
</dbReference>
<comment type="caution">
    <text evidence="6">The sequence shown here is derived from an EMBL/GenBank/DDBJ whole genome shotgun (WGS) entry which is preliminary data.</text>
</comment>
<sequence length="238" mass="26189">MQYTTDVRIIRLMCTGRVDPTMLADAFLEGADGVMVVGCHFGDCHYITGNYQAKIKVGLATRALDYAGLNPQRVAFNQCSSAEGERFVSMVTAFDRSTKELGPLGTADRLPLPQLKEKIAIAKTALGKEKLRWVVGKFTEFTTTGNKYGEKFTDHEMWRTLDTIIMDELATYEILSEMQKGPVAVKKLAETLKLPPPHVLKYVLALQRRGIVNLAGIEGNSPLYQVAGKPAQQAAHAA</sequence>
<dbReference type="SUPFAM" id="SSF46785">
    <property type="entry name" value="Winged helix' DNA-binding domain"/>
    <property type="match status" value="1"/>
</dbReference>
<feature type="domain" description="F420-non-reducing hydrogenase iron-sulfur subunit D" evidence="5">
    <location>
        <begin position="1"/>
        <end position="102"/>
    </location>
</feature>
<reference evidence="6" key="1">
    <citation type="submission" date="2022-12" db="EMBL/GenBank/DDBJ databases">
        <title>Reference genome sequencing for broad-spectrum identification of bacterial and archaeal isolates by mass spectrometry.</title>
        <authorList>
            <person name="Sekiguchi Y."/>
            <person name="Tourlousse D.M."/>
        </authorList>
    </citation>
    <scope>NUCLEOTIDE SEQUENCE</scope>
    <source>
        <strain evidence="6">ASRB1</strain>
    </source>
</reference>
<gene>
    <name evidence="6" type="ORF">DAMNIGENAA_02770</name>
</gene>
<evidence type="ECO:0000256" key="2">
    <source>
        <dbReference type="ARBA" id="ARBA00023002"/>
    </source>
</evidence>
<dbReference type="InterPro" id="IPR036390">
    <property type="entry name" value="WH_DNA-bd_sf"/>
</dbReference>
<dbReference type="GO" id="GO:0016491">
    <property type="term" value="F:oxidoreductase activity"/>
    <property type="evidence" value="ECO:0007669"/>
    <property type="project" value="UniProtKB-KW"/>
</dbReference>
<keyword evidence="2" id="KW-0560">Oxidoreductase</keyword>
<dbReference type="Pfam" id="PF02662">
    <property type="entry name" value="FlpD"/>
    <property type="match status" value="1"/>
</dbReference>
<dbReference type="GO" id="GO:0051536">
    <property type="term" value="F:iron-sulfur cluster binding"/>
    <property type="evidence" value="ECO:0007669"/>
    <property type="project" value="UniProtKB-KW"/>
</dbReference>
<dbReference type="Proteomes" id="UP001144372">
    <property type="component" value="Unassembled WGS sequence"/>
</dbReference>
<proteinExistence type="predicted"/>
<dbReference type="GO" id="GO:0046872">
    <property type="term" value="F:metal ion binding"/>
    <property type="evidence" value="ECO:0007669"/>
    <property type="project" value="UniProtKB-KW"/>
</dbReference>
<evidence type="ECO:0000256" key="3">
    <source>
        <dbReference type="ARBA" id="ARBA00023004"/>
    </source>
</evidence>
<name>A0A9W6D0Q1_9BACT</name>
<keyword evidence="3" id="KW-0408">Iron</keyword>
<organism evidence="6 7">
    <name type="scientific">Desulforhabdus amnigena</name>
    <dbReference type="NCBI Taxonomy" id="40218"/>
    <lineage>
        <taxon>Bacteria</taxon>
        <taxon>Pseudomonadati</taxon>
        <taxon>Thermodesulfobacteriota</taxon>
        <taxon>Syntrophobacteria</taxon>
        <taxon>Syntrophobacterales</taxon>
        <taxon>Syntrophobacteraceae</taxon>
        <taxon>Desulforhabdus</taxon>
    </lineage>
</organism>
<evidence type="ECO:0000256" key="4">
    <source>
        <dbReference type="ARBA" id="ARBA00023014"/>
    </source>
</evidence>
<keyword evidence="7" id="KW-1185">Reference proteome</keyword>
<keyword evidence="1" id="KW-0479">Metal-binding</keyword>
<evidence type="ECO:0000313" key="7">
    <source>
        <dbReference type="Proteomes" id="UP001144372"/>
    </source>
</evidence>
<evidence type="ECO:0000259" key="5">
    <source>
        <dbReference type="Pfam" id="PF02662"/>
    </source>
</evidence>
<dbReference type="AlphaFoldDB" id="A0A9W6D0Q1"/>